<sequence>NKSTSNFFTLWQKYSYYKMAENIIHELNTKFNDMELKSKNKSGNMVVWQENSNVSRKSNNYDREDHALMDSKGITHICTLCGGNLYAVITEDNVLKENLLICPRGCGEAPNTYNIQPIGAENHANYQQRTLPHSSGGHLTNYNPHRTQDMAAMQNHDFRFNLTTDLMAAQTAHLMQLLD</sequence>
<evidence type="ECO:0000313" key="1">
    <source>
        <dbReference type="EMBL" id="JAI22729.1"/>
    </source>
</evidence>
<feature type="non-terminal residue" evidence="1">
    <location>
        <position position="179"/>
    </location>
</feature>
<protein>
    <submittedName>
        <fullName evidence="1">Uncharacterized protein</fullName>
    </submittedName>
</protein>
<gene>
    <name evidence="1" type="ORF">c0_g1_i1</name>
</gene>
<dbReference type="AlphaFoldDB" id="A0A0K8U7W4"/>
<dbReference type="EMBL" id="GDHF01029585">
    <property type="protein sequence ID" value="JAI22729.1"/>
    <property type="molecule type" value="Transcribed_RNA"/>
</dbReference>
<name>A0A0K8U7W4_BACLA</name>
<reference evidence="1" key="1">
    <citation type="submission" date="2015-06" db="EMBL/GenBank/DDBJ databases">
        <authorList>
            <person name="Hoefler B.C."/>
            <person name="Straight P.D."/>
        </authorList>
    </citation>
    <scope>NUCLEOTIDE SEQUENCE</scope>
</reference>
<feature type="non-terminal residue" evidence="1">
    <location>
        <position position="1"/>
    </location>
</feature>
<accession>A0A0K8U7W4</accession>
<organism evidence="1">
    <name type="scientific">Bactrocera latifrons</name>
    <name type="common">Malaysian fruit fly</name>
    <name type="synonym">Chaetodacus latifrons</name>
    <dbReference type="NCBI Taxonomy" id="174628"/>
    <lineage>
        <taxon>Eukaryota</taxon>
        <taxon>Metazoa</taxon>
        <taxon>Ecdysozoa</taxon>
        <taxon>Arthropoda</taxon>
        <taxon>Hexapoda</taxon>
        <taxon>Insecta</taxon>
        <taxon>Pterygota</taxon>
        <taxon>Neoptera</taxon>
        <taxon>Endopterygota</taxon>
        <taxon>Diptera</taxon>
        <taxon>Brachycera</taxon>
        <taxon>Muscomorpha</taxon>
        <taxon>Tephritoidea</taxon>
        <taxon>Tephritidae</taxon>
        <taxon>Bactrocera</taxon>
        <taxon>Bactrocera</taxon>
    </lineage>
</organism>
<proteinExistence type="predicted"/>